<evidence type="ECO:0000313" key="4">
    <source>
        <dbReference type="EMBL" id="KAB0302713.1"/>
    </source>
</evidence>
<evidence type="ECO:0000313" key="5">
    <source>
        <dbReference type="EMBL" id="KDN29755.1"/>
    </source>
</evidence>
<dbReference type="InterPro" id="IPR003774">
    <property type="entry name" value="AlgH-like"/>
</dbReference>
<dbReference type="HAMAP" id="MF_00758">
    <property type="entry name" value="UPF0301"/>
    <property type="match status" value="1"/>
</dbReference>
<dbReference type="Gene3D" id="3.40.1740.10">
    <property type="entry name" value="VC0467-like"/>
    <property type="match status" value="1"/>
</dbReference>
<dbReference type="EMBL" id="VWSE01000003">
    <property type="protein sequence ID" value="KAB0290645.1"/>
    <property type="molecule type" value="Genomic_DNA"/>
</dbReference>
<organism evidence="5 6">
    <name type="scientific">Vibrio fortis</name>
    <dbReference type="NCBI Taxonomy" id="212667"/>
    <lineage>
        <taxon>Bacteria</taxon>
        <taxon>Pseudomonadati</taxon>
        <taxon>Pseudomonadota</taxon>
        <taxon>Gammaproteobacteria</taxon>
        <taxon>Vibrionales</taxon>
        <taxon>Vibrionaceae</taxon>
        <taxon>Vibrio</taxon>
    </lineage>
</organism>
<dbReference type="PANTHER" id="PTHR30327:SF1">
    <property type="entry name" value="UPF0301 PROTEIN YQGE"/>
    <property type="match status" value="1"/>
</dbReference>
<protein>
    <recommendedName>
        <fullName evidence="2">UPF0301 protein F2P58_07095</fullName>
    </recommendedName>
</protein>
<dbReference type="Gene3D" id="3.30.70.1300">
    <property type="entry name" value="VC0467-like domains"/>
    <property type="match status" value="1"/>
</dbReference>
<accession>A0A066URS7</accession>
<dbReference type="SUPFAM" id="SSF143456">
    <property type="entry name" value="VC0467-like"/>
    <property type="match status" value="1"/>
</dbReference>
<proteinExistence type="inferred from homology"/>
<sequence length="187" mass="20439">MNLTNHFLVAMPGMKDPYFQNSVIYLCEHNDEGAMGLMINAPINVTVGNMLKQVEIDATQPKLNQASLDKPVLSGGPVAEDRGFILHKPNGNYQSSISMTDQLSVTTSRDILTVLGTEDEPQHYLVALGYAGWEPGQLETELTENSWLTVEADPKVIFDTPIAERWKVAVQMLGINAAQLSAESGHA</sequence>
<reference evidence="5 6" key="1">
    <citation type="submission" date="2014-02" db="EMBL/GenBank/DDBJ databases">
        <title>Vibrio fortis Dalian14 Genome Sequencing.</title>
        <authorList>
            <person name="Wang Y."/>
            <person name="Song L."/>
            <person name="Liu G."/>
            <person name="Ding J."/>
        </authorList>
    </citation>
    <scope>NUCLEOTIDE SEQUENCE [LARGE SCALE GENOMIC DNA]</scope>
    <source>
        <strain evidence="5 6">Dalian14</strain>
    </source>
</reference>
<dbReference type="Proteomes" id="UP000326687">
    <property type="component" value="Unassembled WGS sequence"/>
</dbReference>
<dbReference type="Proteomes" id="UP000326789">
    <property type="component" value="Unassembled WGS sequence"/>
</dbReference>
<evidence type="ECO:0000256" key="2">
    <source>
        <dbReference type="HAMAP-Rule" id="MF_00758"/>
    </source>
</evidence>
<evidence type="ECO:0000313" key="7">
    <source>
        <dbReference type="Proteomes" id="UP000326687"/>
    </source>
</evidence>
<keyword evidence="6" id="KW-1185">Reference proteome</keyword>
<dbReference type="GO" id="GO:0005829">
    <property type="term" value="C:cytosol"/>
    <property type="evidence" value="ECO:0007669"/>
    <property type="project" value="TreeGrafter"/>
</dbReference>
<dbReference type="PANTHER" id="PTHR30327">
    <property type="entry name" value="UNCHARACTERIZED PROTEIN YQGE"/>
    <property type="match status" value="1"/>
</dbReference>
<comment type="caution">
    <text evidence="5">The sequence shown here is derived from an EMBL/GenBank/DDBJ whole genome shotgun (WGS) entry which is preliminary data.</text>
</comment>
<evidence type="ECO:0000313" key="6">
    <source>
        <dbReference type="Proteomes" id="UP000027219"/>
    </source>
</evidence>
<evidence type="ECO:0000313" key="8">
    <source>
        <dbReference type="Proteomes" id="UP000326789"/>
    </source>
</evidence>
<evidence type="ECO:0000256" key="1">
    <source>
        <dbReference type="ARBA" id="ARBA00009600"/>
    </source>
</evidence>
<dbReference type="Pfam" id="PF02622">
    <property type="entry name" value="DUF179"/>
    <property type="match status" value="1"/>
</dbReference>
<comment type="similarity">
    <text evidence="1 2">Belongs to the UPF0301 (AlgH) family.</text>
</comment>
<dbReference type="EMBL" id="JFFR01000003">
    <property type="protein sequence ID" value="KDN29755.1"/>
    <property type="molecule type" value="Genomic_DNA"/>
</dbReference>
<dbReference type="AlphaFoldDB" id="A0A066URS7"/>
<reference evidence="4 7" key="2">
    <citation type="submission" date="2019-09" db="EMBL/GenBank/DDBJ databases">
        <title>Vibrio Fortis S7-72.</title>
        <authorList>
            <person name="Das S.K."/>
        </authorList>
    </citation>
    <scope>NUCLEOTIDE SEQUENCE [LARGE SCALE GENOMIC DNA]</scope>
    <source>
        <strain evidence="4 7">S7-72</strain>
    </source>
</reference>
<dbReference type="EMBL" id="VXDD01000001">
    <property type="protein sequence ID" value="KAB0302713.1"/>
    <property type="molecule type" value="Genomic_DNA"/>
</dbReference>
<dbReference type="OrthoDB" id="9807486at2"/>
<gene>
    <name evidence="3" type="ORF">F2P58_07095</name>
    <name evidence="4" type="ORF">F2Z80_01490</name>
    <name evidence="5" type="ORF">VFDL14_00875</name>
</gene>
<dbReference type="NCBIfam" id="NF001266">
    <property type="entry name" value="PRK00228.1-1"/>
    <property type="match status" value="1"/>
</dbReference>
<dbReference type="STRING" id="212667.VFDL14_00875"/>
<dbReference type="Proteomes" id="UP000027219">
    <property type="component" value="Unassembled WGS sequence"/>
</dbReference>
<evidence type="ECO:0000313" key="3">
    <source>
        <dbReference type="EMBL" id="KAB0290645.1"/>
    </source>
</evidence>
<name>A0A066URS7_9VIBR</name>
<reference evidence="3 8" key="3">
    <citation type="submission" date="2019-09" db="EMBL/GenBank/DDBJ databases">
        <title>Whole genome sequence of Vibrio fortis.</title>
        <authorList>
            <person name="Das S.K."/>
        </authorList>
    </citation>
    <scope>NUCLEOTIDE SEQUENCE [LARGE SCALE GENOMIC DNA]</scope>
    <source>
        <strain evidence="3 8">AN60</strain>
    </source>
</reference>
<dbReference type="RefSeq" id="WP_032549843.1">
    <property type="nucleotide sequence ID" value="NZ_BTGL01000022.1"/>
</dbReference>